<dbReference type="EMBL" id="CAFBPW010000308">
    <property type="protein sequence ID" value="CAB5040963.1"/>
    <property type="molecule type" value="Genomic_DNA"/>
</dbReference>
<dbReference type="PRINTS" id="PR01713">
    <property type="entry name" value="NUCEPIMERASE"/>
</dbReference>
<dbReference type="Gene3D" id="3.90.25.10">
    <property type="entry name" value="UDP-galactose 4-epimerase, domain 1"/>
    <property type="match status" value="1"/>
</dbReference>
<reference evidence="3" key="1">
    <citation type="submission" date="2020-05" db="EMBL/GenBank/DDBJ databases">
        <authorList>
            <person name="Chiriac C."/>
            <person name="Salcher M."/>
            <person name="Ghai R."/>
            <person name="Kavagutti S V."/>
        </authorList>
    </citation>
    <scope>NUCLEOTIDE SEQUENCE</scope>
</reference>
<protein>
    <submittedName>
        <fullName evidence="3">Unannotated protein</fullName>
    </submittedName>
</protein>
<feature type="domain" description="NAD-dependent epimerase/dehydratase" evidence="2">
    <location>
        <begin position="3"/>
        <end position="242"/>
    </location>
</feature>
<evidence type="ECO:0000313" key="3">
    <source>
        <dbReference type="EMBL" id="CAB5040963.1"/>
    </source>
</evidence>
<dbReference type="Pfam" id="PF01370">
    <property type="entry name" value="Epimerase"/>
    <property type="match status" value="1"/>
</dbReference>
<comment type="similarity">
    <text evidence="1">Belongs to the NAD(P)-dependent epimerase/dehydratase family.</text>
</comment>
<dbReference type="InterPro" id="IPR036291">
    <property type="entry name" value="NAD(P)-bd_dom_sf"/>
</dbReference>
<proteinExistence type="inferred from homology"/>
<evidence type="ECO:0000256" key="1">
    <source>
        <dbReference type="ARBA" id="ARBA00007637"/>
    </source>
</evidence>
<name>A0A6J7SIS4_9ZZZZ</name>
<evidence type="ECO:0000259" key="2">
    <source>
        <dbReference type="Pfam" id="PF01370"/>
    </source>
</evidence>
<dbReference type="AlphaFoldDB" id="A0A6J7SIS4"/>
<accession>A0A6J7SIS4</accession>
<dbReference type="SUPFAM" id="SSF51735">
    <property type="entry name" value="NAD(P)-binding Rossmann-fold domains"/>
    <property type="match status" value="1"/>
</dbReference>
<gene>
    <name evidence="3" type="ORF">UFOPK4173_01899</name>
</gene>
<organism evidence="3">
    <name type="scientific">freshwater metagenome</name>
    <dbReference type="NCBI Taxonomy" id="449393"/>
    <lineage>
        <taxon>unclassified sequences</taxon>
        <taxon>metagenomes</taxon>
        <taxon>ecological metagenomes</taxon>
    </lineage>
</organism>
<dbReference type="InterPro" id="IPR001509">
    <property type="entry name" value="Epimerase_deHydtase"/>
</dbReference>
<dbReference type="PANTHER" id="PTHR43000">
    <property type="entry name" value="DTDP-D-GLUCOSE 4,6-DEHYDRATASE-RELATED"/>
    <property type="match status" value="1"/>
</dbReference>
<dbReference type="Gene3D" id="3.40.50.720">
    <property type="entry name" value="NAD(P)-binding Rossmann-like Domain"/>
    <property type="match status" value="1"/>
</dbReference>
<sequence>MHILVTGCAGFIGSHTTERLLLDGHRVRGVDCFTDNYDPELKRSHLLGVAGNPQFELVESDLVTADPNALLSGIDAVLHLAGQPGVRDSWASGFEIYVQRNITATQRLLEAAKSTNISRFAAASSSSVYGNAETYPTTELALPQPVSPYGVTKLASEHLCTLYAKNFGVPTVSLRYFTVYGPRQRPDMALRRMIDLSLAGKEFPLFGDGSVSRSFTYINDVVEANLAALLSDAPSGSVCNIANESTASMTELIGLVSNALGQPVQLDRLPAAAGDAERTGGSSELAQELLGWSPSTTLEQGVAEMVAWCRQEQARAPR</sequence>